<dbReference type="GO" id="GO:0003755">
    <property type="term" value="F:peptidyl-prolyl cis-trans isomerase activity"/>
    <property type="evidence" value="ECO:0007669"/>
    <property type="project" value="UniProtKB-KW"/>
</dbReference>
<feature type="region of interest" description="Disordered" evidence="7">
    <location>
        <begin position="742"/>
        <end position="765"/>
    </location>
</feature>
<keyword evidence="6" id="KW-0175">Coiled coil</keyword>
<evidence type="ECO:0000259" key="8">
    <source>
        <dbReference type="PROSITE" id="PS50059"/>
    </source>
</evidence>
<gene>
    <name evidence="9" type="ORF">KP79_PYT04219</name>
</gene>
<evidence type="ECO:0000256" key="3">
    <source>
        <dbReference type="ARBA" id="ARBA00023110"/>
    </source>
</evidence>
<feature type="region of interest" description="Disordered" evidence="7">
    <location>
        <begin position="281"/>
        <end position="318"/>
    </location>
</feature>
<dbReference type="InterPro" id="IPR011993">
    <property type="entry name" value="PH-like_dom_sf"/>
</dbReference>
<dbReference type="STRING" id="6573.A0A210Q4V0"/>
<accession>A0A210Q4V0</accession>
<feature type="compositionally biased region" description="Basic and acidic residues" evidence="7">
    <location>
        <begin position="1238"/>
        <end position="1253"/>
    </location>
</feature>
<dbReference type="InterPro" id="IPR001179">
    <property type="entry name" value="PPIase_FKBP_dom"/>
</dbReference>
<feature type="compositionally biased region" description="Acidic residues" evidence="7">
    <location>
        <begin position="1201"/>
        <end position="1213"/>
    </location>
</feature>
<feature type="compositionally biased region" description="Acidic residues" evidence="7">
    <location>
        <begin position="997"/>
        <end position="1026"/>
    </location>
</feature>
<keyword evidence="10" id="KW-1185">Reference proteome</keyword>
<feature type="compositionally biased region" description="Basic and acidic residues" evidence="7">
    <location>
        <begin position="1175"/>
        <end position="1185"/>
    </location>
</feature>
<keyword evidence="4 5" id="KW-0413">Isomerase</keyword>
<evidence type="ECO:0000256" key="6">
    <source>
        <dbReference type="SAM" id="Coils"/>
    </source>
</evidence>
<dbReference type="SUPFAM" id="SSF90257">
    <property type="entry name" value="Myosin rod fragments"/>
    <property type="match status" value="1"/>
</dbReference>
<dbReference type="Proteomes" id="UP000242188">
    <property type="component" value="Unassembled WGS sequence"/>
</dbReference>
<feature type="compositionally biased region" description="Acidic residues" evidence="7">
    <location>
        <begin position="1059"/>
        <end position="1075"/>
    </location>
</feature>
<dbReference type="FunFam" id="3.10.50.40:FF:000006">
    <property type="entry name" value="Peptidyl-prolyl cis-trans isomerase"/>
    <property type="match status" value="1"/>
</dbReference>
<dbReference type="SUPFAM" id="SSF54534">
    <property type="entry name" value="FKBP-like"/>
    <property type="match status" value="1"/>
</dbReference>
<evidence type="ECO:0000256" key="1">
    <source>
        <dbReference type="ARBA" id="ARBA00000971"/>
    </source>
</evidence>
<dbReference type="InterPro" id="IPR056598">
    <property type="entry name" value="FKBP-15_dom"/>
</dbReference>
<dbReference type="EC" id="5.2.1.8" evidence="2 5"/>
<feature type="compositionally biased region" description="Low complexity" evidence="7">
    <location>
        <begin position="928"/>
        <end position="938"/>
    </location>
</feature>
<organism evidence="9 10">
    <name type="scientific">Mizuhopecten yessoensis</name>
    <name type="common">Japanese scallop</name>
    <name type="synonym">Patinopecten yessoensis</name>
    <dbReference type="NCBI Taxonomy" id="6573"/>
    <lineage>
        <taxon>Eukaryota</taxon>
        <taxon>Metazoa</taxon>
        <taxon>Spiralia</taxon>
        <taxon>Lophotrochozoa</taxon>
        <taxon>Mollusca</taxon>
        <taxon>Bivalvia</taxon>
        <taxon>Autobranchia</taxon>
        <taxon>Pteriomorphia</taxon>
        <taxon>Pectinida</taxon>
        <taxon>Pectinoidea</taxon>
        <taxon>Pectinidae</taxon>
        <taxon>Mizuhopecten</taxon>
    </lineage>
</organism>
<name>A0A210Q4V0_MIZYE</name>
<dbReference type="Gene3D" id="2.30.29.30">
    <property type="entry name" value="Pleckstrin-homology domain (PH domain)/Phosphotyrosine-binding domain (PTB)"/>
    <property type="match status" value="1"/>
</dbReference>
<dbReference type="InterPro" id="IPR046357">
    <property type="entry name" value="PPIase_dom_sf"/>
</dbReference>
<sequence length="1281" mass="141039">MFFNADDDEQDFLSSSGGSKLASLFGVDKASNQGGNESLKYTAPKQPKKKEAPNQPGGSQAAVTFATAVHAYKYVDGQYASQGKLGAAILGSPASQDYRVLLYVSKQQQVTNVRITPAFVFTIQANNYASFYDDARQSWSLMFDSEENSEKFAKQVGLARANSTGTSLDSVVTQDLHLGDGGPLETGDLVEVKYTGWLLTNGTFGQEFDSNVKTEKQFKFKIGKGKVIKGWDMGVLGMKKGSKRLLVVPPALGYGSQGAGNKIPPNSTLIFEVSAVRVKLAKGESPKPSPAPTPEPVPTHNSTPSPAPSDPELDDSTVKGRTKSITEQMSHQGGSKSDKANLISRMAKMGKPMLPLQGAVAVEPDSDEEEPVPESPKPVAVTAAPVTVQAPHHAATKPPVVAKPVAQQPVAAQMDYTQTATAPVTTNPMMHQPAFMPPPGHQMALYQSPQSLLQQQQAAFLQQQQLLQQQASFQPPVSSAFPPGVYPGAPPFPAAAPVNQSDAATPMLLSETRQQNTELRLAVGKMADKVDTIMQKMDHLQTQQSGALALQSSAPNMEASVLMHNVQRIVQENERLRKEGYEMNSRIEAQNNKISELLQSNQMFVEKSQTLLEQRNEGFKTTATTSQAKVLSLEQEKVQLATQLNVATSQLGTLQLEIAGMRKKEMELQQKLGSSSNDYKKNTEELDSLQAQHTEDEERIQKLSSNLREEKQRRKESDNKLSHLTEELADLRVTAESLEKNLGDRKKNAAGERRKMEEEMEESKLQFEQEIQTLREKLRRQKTSTDAAKAEQVSKLEEEIGEEWKAKSEKQLAAAQDRHARVLQGVKEEKEELEQKVTELESKIQSLRTSSGGSEERIMNLQDQLDDMTGWKNKYDSLRDQAGAMRDKYEARISEVEEERDGLASQRDGLASQRDQLSEQVATLRKQGASPAPSGGSSNVSVITEVKKIMNSVYQQLRGQFTAEGNYSGADILAAILEAIKSTTLKLVQQQSQGPSAEEEEEEEEDDEEELEDSEEEEEEEEEEAEDKASPHPTTETAEPPAEKETAATVQSAEKQDPSEESEESDDFDEEEGETLPDLPEVPKVADDNKSLPIEDPTVEPQPQKTEESSQSVDNSGLEAMESKQGEDNSDKQQDSEPVKQGVDNSNEQQDSEPVIEQSVTENKPETNHIGPEIPKSEPVKRESESSEIIPATSRTPPPLLDDEEEEEEEKEEDAGNKPLFGEDDTVEDTLGISFKPNTDKDKDKKLPTKKDLENDEDLKPQPPPPLFGDDDDDDDLDWLS</sequence>
<comment type="caution">
    <text evidence="9">The sequence shown here is derived from an EMBL/GenBank/DDBJ whole genome shotgun (WGS) entry which is preliminary data.</text>
</comment>
<feature type="compositionally biased region" description="Low complexity" evidence="7">
    <location>
        <begin position="1031"/>
        <end position="1040"/>
    </location>
</feature>
<dbReference type="Gene3D" id="3.10.50.40">
    <property type="match status" value="1"/>
</dbReference>
<reference evidence="9 10" key="1">
    <citation type="journal article" date="2017" name="Nat. Ecol. Evol.">
        <title>Scallop genome provides insights into evolution of bilaterian karyotype and development.</title>
        <authorList>
            <person name="Wang S."/>
            <person name="Zhang J."/>
            <person name="Jiao W."/>
            <person name="Li J."/>
            <person name="Xun X."/>
            <person name="Sun Y."/>
            <person name="Guo X."/>
            <person name="Huan P."/>
            <person name="Dong B."/>
            <person name="Zhang L."/>
            <person name="Hu X."/>
            <person name="Sun X."/>
            <person name="Wang J."/>
            <person name="Zhao C."/>
            <person name="Wang Y."/>
            <person name="Wang D."/>
            <person name="Huang X."/>
            <person name="Wang R."/>
            <person name="Lv J."/>
            <person name="Li Y."/>
            <person name="Zhang Z."/>
            <person name="Liu B."/>
            <person name="Lu W."/>
            <person name="Hui Y."/>
            <person name="Liang J."/>
            <person name="Zhou Z."/>
            <person name="Hou R."/>
            <person name="Li X."/>
            <person name="Liu Y."/>
            <person name="Li H."/>
            <person name="Ning X."/>
            <person name="Lin Y."/>
            <person name="Zhao L."/>
            <person name="Xing Q."/>
            <person name="Dou J."/>
            <person name="Li Y."/>
            <person name="Mao J."/>
            <person name="Guo H."/>
            <person name="Dou H."/>
            <person name="Li T."/>
            <person name="Mu C."/>
            <person name="Jiang W."/>
            <person name="Fu Q."/>
            <person name="Fu X."/>
            <person name="Miao Y."/>
            <person name="Liu J."/>
            <person name="Yu Q."/>
            <person name="Li R."/>
            <person name="Liao H."/>
            <person name="Li X."/>
            <person name="Kong Y."/>
            <person name="Jiang Z."/>
            <person name="Chourrout D."/>
            <person name="Li R."/>
            <person name="Bao Z."/>
        </authorList>
    </citation>
    <scope>NUCLEOTIDE SEQUENCE [LARGE SCALE GENOMIC DNA]</scope>
    <source>
        <strain evidence="9 10">PY_sf001</strain>
    </source>
</reference>
<feature type="compositionally biased region" description="Polar residues" evidence="7">
    <location>
        <begin position="986"/>
        <end position="995"/>
    </location>
</feature>
<evidence type="ECO:0000313" key="10">
    <source>
        <dbReference type="Proteomes" id="UP000242188"/>
    </source>
</evidence>
<protein>
    <recommendedName>
        <fullName evidence="2 5">peptidylprolyl isomerase</fullName>
        <ecNumber evidence="2 5">5.2.1.8</ecNumber>
    </recommendedName>
</protein>
<dbReference type="EMBL" id="NEDP02005024">
    <property type="protein sequence ID" value="OWF43709.1"/>
    <property type="molecule type" value="Genomic_DNA"/>
</dbReference>
<dbReference type="PANTHER" id="PTHR44927:SF1">
    <property type="entry name" value="FK506-BINDING PROTEIN 15"/>
    <property type="match status" value="1"/>
</dbReference>
<feature type="domain" description="PPIase FKBP-type" evidence="8">
    <location>
        <begin position="187"/>
        <end position="279"/>
    </location>
</feature>
<evidence type="ECO:0000256" key="2">
    <source>
        <dbReference type="ARBA" id="ARBA00013194"/>
    </source>
</evidence>
<feature type="region of interest" description="Disordered" evidence="7">
    <location>
        <begin position="897"/>
        <end position="939"/>
    </location>
</feature>
<proteinExistence type="predicted"/>
<evidence type="ECO:0000313" key="9">
    <source>
        <dbReference type="EMBL" id="OWF43709.1"/>
    </source>
</evidence>
<feature type="compositionally biased region" description="Acidic residues" evidence="7">
    <location>
        <begin position="1269"/>
        <end position="1281"/>
    </location>
</feature>
<dbReference type="InterPro" id="IPR000697">
    <property type="entry name" value="WH1/EVH1_dom"/>
</dbReference>
<feature type="compositionally biased region" description="Polar residues" evidence="7">
    <location>
        <begin position="1101"/>
        <end position="1115"/>
    </location>
</feature>
<dbReference type="PANTHER" id="PTHR44927">
    <property type="entry name" value="FK506-BINDING PROTEIN 15"/>
    <property type="match status" value="1"/>
</dbReference>
<feature type="compositionally biased region" description="Basic and acidic residues" evidence="7">
    <location>
        <begin position="1121"/>
        <end position="1138"/>
    </location>
</feature>
<feature type="region of interest" description="Disordered" evidence="7">
    <location>
        <begin position="28"/>
        <end position="59"/>
    </location>
</feature>
<keyword evidence="3 5" id="KW-0697">Rotamase</keyword>
<feature type="compositionally biased region" description="Pro residues" evidence="7">
    <location>
        <begin position="287"/>
        <end position="297"/>
    </location>
</feature>
<feature type="coiled-coil region" evidence="6">
    <location>
        <begin position="816"/>
        <end position="850"/>
    </location>
</feature>
<comment type="catalytic activity">
    <reaction evidence="1 5">
        <text>[protein]-peptidylproline (omega=180) = [protein]-peptidylproline (omega=0)</text>
        <dbReference type="Rhea" id="RHEA:16237"/>
        <dbReference type="Rhea" id="RHEA-COMP:10747"/>
        <dbReference type="Rhea" id="RHEA-COMP:10748"/>
        <dbReference type="ChEBI" id="CHEBI:83833"/>
        <dbReference type="ChEBI" id="CHEBI:83834"/>
        <dbReference type="EC" id="5.2.1.8"/>
    </reaction>
</comment>
<evidence type="ECO:0000256" key="7">
    <source>
        <dbReference type="SAM" id="MobiDB-lite"/>
    </source>
</evidence>
<dbReference type="OrthoDB" id="77911at2759"/>
<dbReference type="Pfam" id="PF00254">
    <property type="entry name" value="FKBP_C"/>
    <property type="match status" value="1"/>
</dbReference>
<evidence type="ECO:0000256" key="4">
    <source>
        <dbReference type="ARBA" id="ARBA00023235"/>
    </source>
</evidence>
<dbReference type="Pfam" id="PF00568">
    <property type="entry name" value="WH1"/>
    <property type="match status" value="1"/>
</dbReference>
<evidence type="ECO:0000256" key="5">
    <source>
        <dbReference type="PROSITE-ProRule" id="PRU00277"/>
    </source>
</evidence>
<feature type="region of interest" description="Disordered" evidence="7">
    <location>
        <begin position="986"/>
        <end position="1281"/>
    </location>
</feature>
<dbReference type="PROSITE" id="PS50059">
    <property type="entry name" value="FKBP_PPIASE"/>
    <property type="match status" value="1"/>
</dbReference>
<dbReference type="Pfam" id="PF23649">
    <property type="entry name" value="FKBP15"/>
    <property type="match status" value="1"/>
</dbReference>